<dbReference type="InterPro" id="IPR006689">
    <property type="entry name" value="Small_GTPase_ARF/SAR"/>
</dbReference>
<dbReference type="EMBL" id="ML975187">
    <property type="protein sequence ID" value="KAF1808261.1"/>
    <property type="molecule type" value="Genomic_DNA"/>
</dbReference>
<feature type="binding site" evidence="3">
    <location>
        <position position="88"/>
    </location>
    <ligand>
        <name>GTP</name>
        <dbReference type="ChEBI" id="CHEBI:37565"/>
    </ligand>
</feature>
<feature type="binding site" evidence="4">
    <location>
        <position position="31"/>
    </location>
    <ligand>
        <name>Mg(2+)</name>
        <dbReference type="ChEBI" id="CHEBI:18420"/>
    </ligand>
</feature>
<evidence type="ECO:0000256" key="3">
    <source>
        <dbReference type="PIRSR" id="PIRSR606689-1"/>
    </source>
</evidence>
<dbReference type="AlphaFoldDB" id="A0A6G1FRF2"/>
<reference evidence="7" key="2">
    <citation type="submission" date="2020-04" db="EMBL/GenBank/DDBJ databases">
        <authorList>
            <consortium name="NCBI Genome Project"/>
        </authorList>
    </citation>
    <scope>NUCLEOTIDE SEQUENCE</scope>
    <source>
        <strain evidence="7">CBS 781.70</strain>
    </source>
</reference>
<dbReference type="PROSITE" id="PS51417">
    <property type="entry name" value="ARF"/>
    <property type="match status" value="1"/>
</dbReference>
<evidence type="ECO:0000256" key="1">
    <source>
        <dbReference type="ARBA" id="ARBA00022741"/>
    </source>
</evidence>
<protein>
    <submittedName>
        <fullName evidence="5 7">Uncharacterized protein</fullName>
    </submittedName>
</protein>
<dbReference type="OrthoDB" id="427186at2759"/>
<keyword evidence="1 3" id="KW-0547">Nucleotide-binding</keyword>
<dbReference type="GeneID" id="54422627"/>
<keyword evidence="2 3" id="KW-0342">GTP-binding</keyword>
<accession>A0A6G1FRF2</accession>
<keyword evidence="6" id="KW-1185">Reference proteome</keyword>
<organism evidence="5">
    <name type="scientific">Eremomyces bilateralis CBS 781.70</name>
    <dbReference type="NCBI Taxonomy" id="1392243"/>
    <lineage>
        <taxon>Eukaryota</taxon>
        <taxon>Fungi</taxon>
        <taxon>Dikarya</taxon>
        <taxon>Ascomycota</taxon>
        <taxon>Pezizomycotina</taxon>
        <taxon>Dothideomycetes</taxon>
        <taxon>Dothideomycetes incertae sedis</taxon>
        <taxon>Eremomycetales</taxon>
        <taxon>Eremomycetaceae</taxon>
        <taxon>Eremomyces</taxon>
    </lineage>
</organism>
<gene>
    <name evidence="5 7" type="ORF">P152DRAFT_485617</name>
</gene>
<dbReference type="Pfam" id="PF00025">
    <property type="entry name" value="Arf"/>
    <property type="match status" value="1"/>
</dbReference>
<proteinExistence type="predicted"/>
<evidence type="ECO:0000256" key="4">
    <source>
        <dbReference type="PIRSR" id="PIRSR606689-2"/>
    </source>
</evidence>
<feature type="binding site" evidence="3">
    <location>
        <begin position="24"/>
        <end position="31"/>
    </location>
    <ligand>
        <name>GTP</name>
        <dbReference type="ChEBI" id="CHEBI:37565"/>
    </ligand>
</feature>
<evidence type="ECO:0000313" key="7">
    <source>
        <dbReference type="RefSeq" id="XP_033529892.1"/>
    </source>
</evidence>
<dbReference type="Gene3D" id="3.40.50.300">
    <property type="entry name" value="P-loop containing nucleotide triphosphate hydrolases"/>
    <property type="match status" value="1"/>
</dbReference>
<dbReference type="InterPro" id="IPR024156">
    <property type="entry name" value="Small_GTPase_ARF"/>
</dbReference>
<dbReference type="SUPFAM" id="SSF52540">
    <property type="entry name" value="P-loop containing nucleoside triphosphate hydrolases"/>
    <property type="match status" value="1"/>
</dbReference>
<evidence type="ECO:0000313" key="6">
    <source>
        <dbReference type="Proteomes" id="UP000504638"/>
    </source>
</evidence>
<dbReference type="PANTHER" id="PTHR11711">
    <property type="entry name" value="ADP RIBOSYLATION FACTOR-RELATED"/>
    <property type="match status" value="1"/>
</dbReference>
<dbReference type="InterPro" id="IPR027417">
    <property type="entry name" value="P-loop_NTPase"/>
</dbReference>
<keyword evidence="4" id="KW-0479">Metal-binding</keyword>
<evidence type="ECO:0000313" key="5">
    <source>
        <dbReference type="EMBL" id="KAF1808261.1"/>
    </source>
</evidence>
<dbReference type="GO" id="GO:0005525">
    <property type="term" value="F:GTP binding"/>
    <property type="evidence" value="ECO:0007669"/>
    <property type="project" value="UniProtKB-KW"/>
</dbReference>
<reference evidence="5 7" key="1">
    <citation type="submission" date="2020-01" db="EMBL/GenBank/DDBJ databases">
        <authorList>
            <consortium name="DOE Joint Genome Institute"/>
            <person name="Haridas S."/>
            <person name="Albert R."/>
            <person name="Binder M."/>
            <person name="Bloem J."/>
            <person name="Labutti K."/>
            <person name="Salamov A."/>
            <person name="Andreopoulos B."/>
            <person name="Baker S.E."/>
            <person name="Barry K."/>
            <person name="Bills G."/>
            <person name="Bluhm B.H."/>
            <person name="Cannon C."/>
            <person name="Castanera R."/>
            <person name="Culley D.E."/>
            <person name="Daum C."/>
            <person name="Ezra D."/>
            <person name="Gonzalez J.B."/>
            <person name="Henrissat B."/>
            <person name="Kuo A."/>
            <person name="Liang C."/>
            <person name="Lipzen A."/>
            <person name="Lutzoni F."/>
            <person name="Magnuson J."/>
            <person name="Mondo S."/>
            <person name="Nolan M."/>
            <person name="Ohm R."/>
            <person name="Pangilinan J."/>
            <person name="Park H.-J."/>
            <person name="Ramirez L."/>
            <person name="Alfaro M."/>
            <person name="Sun H."/>
            <person name="Tritt A."/>
            <person name="Yoshinaga Y."/>
            <person name="Zwiers L.-H."/>
            <person name="Turgeon B.G."/>
            <person name="Goodwin S.B."/>
            <person name="Spatafora J.W."/>
            <person name="Crous P.W."/>
            <person name="Grigoriev I.V."/>
        </authorList>
    </citation>
    <scope>NUCLEOTIDE SEQUENCE</scope>
    <source>
        <strain evidence="5 7">CBS 781.70</strain>
    </source>
</reference>
<dbReference type="GO" id="GO:0003924">
    <property type="term" value="F:GTPase activity"/>
    <property type="evidence" value="ECO:0007669"/>
    <property type="project" value="InterPro"/>
</dbReference>
<feature type="binding site" evidence="4">
    <location>
        <position position="48"/>
    </location>
    <ligand>
        <name>Mg(2+)</name>
        <dbReference type="ChEBI" id="CHEBI:18420"/>
    </ligand>
</feature>
<keyword evidence="4" id="KW-0460">Magnesium</keyword>
<evidence type="ECO:0000256" key="2">
    <source>
        <dbReference type="ARBA" id="ARBA00023134"/>
    </source>
</evidence>
<sequence>MPLTLPPWLNPFPSHPSPGLLLFGADSSGKTTLLYRWKTHTRIRTIQTIGYNVEDITLADPPLHHAVHPSTATISKRRRTLNVWDLGGCDGLRYPMHHYVKRESSALFLHDVTVDEERLMFSLEVLGDHVAQMRGAGAKGLWVVFTKVDMLKEEERAEKLRALIRVFENRLTEYMDVEPKVVSCLACSAYTGEGVWDVFEEVLSGIHHNNRSLAVADETGPSPPKPLLEDELVRTIKAAGAIEEPSERFWAAFLSGDLEVWDHRAHLRAGYLILLQTVRQTERVHKATDNFLEHLQRLQEKNPKRFRDTANRTLTMFWLYCLYAAIQEYKSKNGMLEMPGPGQFQQVLLLRPSLMDTSHWMKYYPEDITWFPGGKESWILPDTQRLPIITFPIEQRERARVIPQKRGDADQEHMIEFAFHFMKYHLTHPGTPRGKRITEALPSLQSTIYQARARGCSNMPTYSITHLYFWLQMVHAALGSLIHRESSVTTGEKPHDGSGTLSVALEDIDYASFCTVFEGHFKGSLWRRYYSEKLWNSVLARVEFVTSDKNPLPDVLRGSGARLHEMITFGAMQQVSSLTDDDTEKMVAVPYKVLDEDSVAKRAFSLFRARMLLHEVEQLPQVDQTASDRSHAHKIKFIFESLVNEVNDIDPMALSTVVNEAVRELHEIQGVGMTEASFWARMVMIAVAKRMNSDPEKNMDEDEWIEVKSKKLNSKDEFQKLVMENPELAKEELHAEYYSAEIWESREAFEMVLPSDRGILPGGIMVLQS</sequence>
<reference evidence="7" key="3">
    <citation type="submission" date="2025-04" db="UniProtKB">
        <authorList>
            <consortium name="RefSeq"/>
        </authorList>
    </citation>
    <scope>IDENTIFICATION</scope>
    <source>
        <strain evidence="7">CBS 781.70</strain>
    </source>
</reference>
<dbReference type="SMART" id="SM00177">
    <property type="entry name" value="ARF"/>
    <property type="match status" value="1"/>
</dbReference>
<dbReference type="RefSeq" id="XP_033529892.1">
    <property type="nucleotide sequence ID" value="XM_033682057.1"/>
</dbReference>
<dbReference type="GO" id="GO:0046872">
    <property type="term" value="F:metal ion binding"/>
    <property type="evidence" value="ECO:0007669"/>
    <property type="project" value="UniProtKB-KW"/>
</dbReference>
<dbReference type="Proteomes" id="UP000504638">
    <property type="component" value="Unplaced"/>
</dbReference>
<name>A0A6G1FRF2_9PEZI</name>